<proteinExistence type="predicted"/>
<protein>
    <recommendedName>
        <fullName evidence="2">Lnb N-terminal periplasmic domain-containing protein</fullName>
    </recommendedName>
</protein>
<comment type="caution">
    <text evidence="3">The sequence shown here is derived from an EMBL/GenBank/DDBJ whole genome shotgun (WGS) entry which is preliminary data.</text>
</comment>
<evidence type="ECO:0000313" key="4">
    <source>
        <dbReference type="Proteomes" id="UP000282574"/>
    </source>
</evidence>
<accession>A0AB37UD68</accession>
<keyword evidence="4" id="KW-1185">Reference proteome</keyword>
<feature type="chain" id="PRO_5044194882" description="Lnb N-terminal periplasmic domain-containing protein" evidence="1">
    <location>
        <begin position="32"/>
        <end position="359"/>
    </location>
</feature>
<dbReference type="Proteomes" id="UP000282574">
    <property type="component" value="Unassembled WGS sequence"/>
</dbReference>
<sequence>MTMLQFLKQNLIKTFLLTTLPLFSIMSGAIAQPKQPYLTASNSACVCDPADPFDPKAKMPQGIYKGQCLYCQQRSVQLLTPVEAAPYKPRPGAIVFANFKHKNKFWVAQIPPNAVEDAIFQIQYYTVPASPYIAHGQIRFRLKPGYEAILVPQSRSSGKADKAIRVRDMVYVANGVGLKSAAWNPVTGVFDFYAIAQEMIALEDRIEDAFNFKFTDRVEQIRLALTPRQKQQILLNAIAQSSRDQTNVMYDTISRNCTTLALRVVDSTIGYIPEKYPKEQQEYFVNLPTGPQLNEALANKKLNPETLNEFLAEQIKKLPALQLPTAPYDALLRRELVNSRSKMPTLEQEFAAQYGKKKR</sequence>
<evidence type="ECO:0000259" key="2">
    <source>
        <dbReference type="Pfam" id="PF13387"/>
    </source>
</evidence>
<organism evidence="3 4">
    <name type="scientific">Chroococcidiopsis cubana SAG 39.79</name>
    <dbReference type="NCBI Taxonomy" id="388085"/>
    <lineage>
        <taxon>Bacteria</taxon>
        <taxon>Bacillati</taxon>
        <taxon>Cyanobacteriota</taxon>
        <taxon>Cyanophyceae</taxon>
        <taxon>Chroococcidiopsidales</taxon>
        <taxon>Chroococcidiopsidaceae</taxon>
        <taxon>Chroococcidiopsis</taxon>
    </lineage>
</organism>
<gene>
    <name evidence="3" type="ORF">DSM107010_51920</name>
</gene>
<name>A0AB37UD68_9CYAN</name>
<feature type="signal peptide" evidence="1">
    <location>
        <begin position="1"/>
        <end position="31"/>
    </location>
</feature>
<reference evidence="3 4" key="1">
    <citation type="journal article" date="2019" name="Genome Biol. Evol.">
        <title>Day and night: Metabolic profiles and evolutionary relationships of six axenic non-marine cyanobacteria.</title>
        <authorList>
            <person name="Will S.E."/>
            <person name="Henke P."/>
            <person name="Boedeker C."/>
            <person name="Huang S."/>
            <person name="Brinkmann H."/>
            <person name="Rohde M."/>
            <person name="Jarek M."/>
            <person name="Friedl T."/>
            <person name="Seufert S."/>
            <person name="Schumacher M."/>
            <person name="Overmann J."/>
            <person name="Neumann-Schaal M."/>
            <person name="Petersen J."/>
        </authorList>
    </citation>
    <scope>NUCLEOTIDE SEQUENCE [LARGE SCALE GENOMIC DNA]</scope>
    <source>
        <strain evidence="3 4">SAG 39.79</strain>
    </source>
</reference>
<dbReference type="AlphaFoldDB" id="A0AB37UD68"/>
<evidence type="ECO:0000256" key="1">
    <source>
        <dbReference type="SAM" id="SignalP"/>
    </source>
</evidence>
<dbReference type="Pfam" id="PF13387">
    <property type="entry name" value="Lnb_N"/>
    <property type="match status" value="1"/>
</dbReference>
<evidence type="ECO:0000313" key="3">
    <source>
        <dbReference type="EMBL" id="RUT06873.1"/>
    </source>
</evidence>
<dbReference type="InterPro" id="IPR025178">
    <property type="entry name" value="Lnb_N"/>
</dbReference>
<dbReference type="EMBL" id="RSCK01000065">
    <property type="protein sequence ID" value="RUT06873.1"/>
    <property type="molecule type" value="Genomic_DNA"/>
</dbReference>
<keyword evidence="1" id="KW-0732">Signal</keyword>
<feature type="domain" description="Lnb N-terminal periplasmic" evidence="2">
    <location>
        <begin position="106"/>
        <end position="268"/>
    </location>
</feature>